<dbReference type="OrthoDB" id="10509984at2759"/>
<dbReference type="Proteomes" id="UP000789508">
    <property type="component" value="Unassembled WGS sequence"/>
</dbReference>
<feature type="compositionally biased region" description="Polar residues" evidence="1">
    <location>
        <begin position="231"/>
        <end position="243"/>
    </location>
</feature>
<feature type="region of interest" description="Disordered" evidence="1">
    <location>
        <begin position="226"/>
        <end position="248"/>
    </location>
</feature>
<proteinExistence type="predicted"/>
<feature type="compositionally biased region" description="Polar residues" evidence="1">
    <location>
        <begin position="101"/>
        <end position="148"/>
    </location>
</feature>
<dbReference type="AlphaFoldDB" id="A0A9N9BUK5"/>
<feature type="compositionally biased region" description="Low complexity" evidence="1">
    <location>
        <begin position="1"/>
        <end position="21"/>
    </location>
</feature>
<sequence>MSEANPNNNNTLTHYNDNNVNGPPIKQQYSGPEEPLHHYDNNTDINGEPRAKRRLRNFPIPQIPSTPLAIPTSFAEASYKVSKSLETFQWALEDLQRISFSPSTANHQDPSSPLSFPTVPSSSTIEVPGSSPSRTVPTGQLATRSNSPDPVPLIRVEPTVTFFDEISRRSLTIVDERPTSRTSSPEIFGSFLSSSAQSHHQNIVSPSLSPAESRFPNISLRLLQSPEVEHQSPSASQNSTNNDQQKKRFVPTPRAVVIGQDGRIWTLEARVKLMGEFINYFRKRQEKNSRVSHTTISEELKRLMGEEPNDTSSGVSLDHLKRRIGKYLRRQHTPSDPAVLQAIVDWVQHEKETCNAIDHFGI</sequence>
<name>A0A9N9BUK5_9GLOM</name>
<evidence type="ECO:0000313" key="2">
    <source>
        <dbReference type="EMBL" id="CAG8577752.1"/>
    </source>
</evidence>
<keyword evidence="3" id="KW-1185">Reference proteome</keyword>
<accession>A0A9N9BUK5</accession>
<evidence type="ECO:0000256" key="1">
    <source>
        <dbReference type="SAM" id="MobiDB-lite"/>
    </source>
</evidence>
<feature type="region of interest" description="Disordered" evidence="1">
    <location>
        <begin position="1"/>
        <end position="31"/>
    </location>
</feature>
<reference evidence="2" key="1">
    <citation type="submission" date="2021-06" db="EMBL/GenBank/DDBJ databases">
        <authorList>
            <person name="Kallberg Y."/>
            <person name="Tangrot J."/>
            <person name="Rosling A."/>
        </authorList>
    </citation>
    <scope>NUCLEOTIDE SEQUENCE</scope>
    <source>
        <strain evidence="2">FL130A</strain>
    </source>
</reference>
<feature type="region of interest" description="Disordered" evidence="1">
    <location>
        <begin position="101"/>
        <end position="153"/>
    </location>
</feature>
<evidence type="ECO:0000313" key="3">
    <source>
        <dbReference type="Proteomes" id="UP000789508"/>
    </source>
</evidence>
<comment type="caution">
    <text evidence="2">The sequence shown here is derived from an EMBL/GenBank/DDBJ whole genome shotgun (WGS) entry which is preliminary data.</text>
</comment>
<gene>
    <name evidence="2" type="ORF">ALEPTO_LOCUS7111</name>
</gene>
<protein>
    <submittedName>
        <fullName evidence="2">13657_t:CDS:1</fullName>
    </submittedName>
</protein>
<dbReference type="EMBL" id="CAJVPS010002859">
    <property type="protein sequence ID" value="CAG8577752.1"/>
    <property type="molecule type" value="Genomic_DNA"/>
</dbReference>
<organism evidence="2 3">
    <name type="scientific">Ambispora leptoticha</name>
    <dbReference type="NCBI Taxonomy" id="144679"/>
    <lineage>
        <taxon>Eukaryota</taxon>
        <taxon>Fungi</taxon>
        <taxon>Fungi incertae sedis</taxon>
        <taxon>Mucoromycota</taxon>
        <taxon>Glomeromycotina</taxon>
        <taxon>Glomeromycetes</taxon>
        <taxon>Archaeosporales</taxon>
        <taxon>Ambisporaceae</taxon>
        <taxon>Ambispora</taxon>
    </lineage>
</organism>